<name>A0A9D2KY32_9LACT</name>
<dbReference type="GO" id="GO:0003677">
    <property type="term" value="F:DNA binding"/>
    <property type="evidence" value="ECO:0007669"/>
    <property type="project" value="InterPro"/>
</dbReference>
<organism evidence="2 3">
    <name type="scientific">Candidatus Jeotgalibaca merdavium</name>
    <dbReference type="NCBI Taxonomy" id="2838627"/>
    <lineage>
        <taxon>Bacteria</taxon>
        <taxon>Bacillati</taxon>
        <taxon>Bacillota</taxon>
        <taxon>Bacilli</taxon>
        <taxon>Lactobacillales</taxon>
        <taxon>Carnobacteriaceae</taxon>
        <taxon>Jeotgalibaca</taxon>
    </lineage>
</organism>
<feature type="domain" description="Resolvase HTH" evidence="1">
    <location>
        <begin position="5"/>
        <end position="37"/>
    </location>
</feature>
<dbReference type="InterPro" id="IPR006120">
    <property type="entry name" value="Resolvase_HTH_dom"/>
</dbReference>
<dbReference type="EMBL" id="DWYW01000200">
    <property type="protein sequence ID" value="HJA90869.1"/>
    <property type="molecule type" value="Genomic_DNA"/>
</dbReference>
<gene>
    <name evidence="2" type="ORF">H9948_08785</name>
</gene>
<evidence type="ECO:0000313" key="3">
    <source>
        <dbReference type="Proteomes" id="UP000886856"/>
    </source>
</evidence>
<dbReference type="Pfam" id="PF02796">
    <property type="entry name" value="HTH_7"/>
    <property type="match status" value="1"/>
</dbReference>
<dbReference type="Proteomes" id="UP000886856">
    <property type="component" value="Unassembled WGS sequence"/>
</dbReference>
<dbReference type="Gene3D" id="1.10.10.60">
    <property type="entry name" value="Homeodomain-like"/>
    <property type="match status" value="1"/>
</dbReference>
<sequence length="84" mass="9438">MTINIERLDILIDERSSKAKVAKEIGIDRSTFYRKLKGQGRGFSIEEAQKIAESVPLSNQEAIEIFFGKKVAKTLLVKKVEEVG</sequence>
<proteinExistence type="predicted"/>
<dbReference type="AlphaFoldDB" id="A0A9D2KY32"/>
<reference evidence="2" key="2">
    <citation type="submission" date="2021-04" db="EMBL/GenBank/DDBJ databases">
        <authorList>
            <person name="Gilroy R."/>
        </authorList>
    </citation>
    <scope>NUCLEOTIDE SEQUENCE</scope>
    <source>
        <strain evidence="2">CHK171-505</strain>
    </source>
</reference>
<reference evidence="2" key="1">
    <citation type="journal article" date="2021" name="PeerJ">
        <title>Extensive microbial diversity within the chicken gut microbiome revealed by metagenomics and culture.</title>
        <authorList>
            <person name="Gilroy R."/>
            <person name="Ravi A."/>
            <person name="Getino M."/>
            <person name="Pursley I."/>
            <person name="Horton D.L."/>
            <person name="Alikhan N.F."/>
            <person name="Baker D."/>
            <person name="Gharbi K."/>
            <person name="Hall N."/>
            <person name="Watson M."/>
            <person name="Adriaenssens E.M."/>
            <person name="Foster-Nyarko E."/>
            <person name="Jarju S."/>
            <person name="Secka A."/>
            <person name="Antonio M."/>
            <person name="Oren A."/>
            <person name="Chaudhuri R.R."/>
            <person name="La Ragione R."/>
            <person name="Hildebrand F."/>
            <person name="Pallen M.J."/>
        </authorList>
    </citation>
    <scope>NUCLEOTIDE SEQUENCE</scope>
    <source>
        <strain evidence="2">CHK171-505</strain>
    </source>
</reference>
<evidence type="ECO:0000313" key="2">
    <source>
        <dbReference type="EMBL" id="HJA90869.1"/>
    </source>
</evidence>
<dbReference type="GO" id="GO:0000150">
    <property type="term" value="F:DNA strand exchange activity"/>
    <property type="evidence" value="ECO:0007669"/>
    <property type="project" value="InterPro"/>
</dbReference>
<evidence type="ECO:0000259" key="1">
    <source>
        <dbReference type="Pfam" id="PF02796"/>
    </source>
</evidence>
<accession>A0A9D2KY32</accession>
<protein>
    <submittedName>
        <fullName evidence="2">Helix-turn-helix transcriptional regulator</fullName>
    </submittedName>
</protein>
<comment type="caution">
    <text evidence="2">The sequence shown here is derived from an EMBL/GenBank/DDBJ whole genome shotgun (WGS) entry which is preliminary data.</text>
</comment>